<dbReference type="PANTHER" id="PTHR10334">
    <property type="entry name" value="CYSTEINE-RICH SECRETORY PROTEIN-RELATED"/>
    <property type="match status" value="1"/>
</dbReference>
<organism evidence="2 3">
    <name type="scientific">Strongyloides papillosus</name>
    <name type="common">Intestinal threadworm</name>
    <dbReference type="NCBI Taxonomy" id="174720"/>
    <lineage>
        <taxon>Eukaryota</taxon>
        <taxon>Metazoa</taxon>
        <taxon>Ecdysozoa</taxon>
        <taxon>Nematoda</taxon>
        <taxon>Chromadorea</taxon>
        <taxon>Rhabditida</taxon>
        <taxon>Tylenchina</taxon>
        <taxon>Panagrolaimomorpha</taxon>
        <taxon>Strongyloidoidea</taxon>
        <taxon>Strongyloididae</taxon>
        <taxon>Strongyloides</taxon>
    </lineage>
</organism>
<protein>
    <submittedName>
        <fullName evidence="3">SCP domain-containing protein</fullName>
    </submittedName>
</protein>
<evidence type="ECO:0000259" key="1">
    <source>
        <dbReference type="SMART" id="SM00198"/>
    </source>
</evidence>
<reference evidence="3" key="1">
    <citation type="submission" date="2017-02" db="UniProtKB">
        <authorList>
            <consortium name="WormBaseParasite"/>
        </authorList>
    </citation>
    <scope>IDENTIFICATION</scope>
</reference>
<evidence type="ECO:0000313" key="2">
    <source>
        <dbReference type="Proteomes" id="UP000046392"/>
    </source>
</evidence>
<dbReference type="InterPro" id="IPR035940">
    <property type="entry name" value="CAP_sf"/>
</dbReference>
<dbReference type="InterPro" id="IPR001283">
    <property type="entry name" value="CRISP-related"/>
</dbReference>
<dbReference type="InterPro" id="IPR014044">
    <property type="entry name" value="CAP_dom"/>
</dbReference>
<sequence>METIKYQAFKNDALSDGIESLRLLQNKEFLRNLVKRDAIFGPIAEVRELENLKKEKSGKRKIINLINALRRHFYAKELEVSKKLINEAKKLADKLLKTGDWYNYEDDTFGVLVYYSSSFEFSNPLDKWKSGSEKIDYSNINENTFPKDYAQLIWASTRQIGCIIRFGGRNRGYLFLCLFYPKGNIKGHYRENVRIE</sequence>
<keyword evidence="2" id="KW-1185">Reference proteome</keyword>
<evidence type="ECO:0000313" key="3">
    <source>
        <dbReference type="WBParaSite" id="SPAL_0000827400.1"/>
    </source>
</evidence>
<dbReference type="WBParaSite" id="SPAL_0000827400.1">
    <property type="protein sequence ID" value="SPAL_0000827400.1"/>
    <property type="gene ID" value="SPAL_0000827400"/>
</dbReference>
<dbReference type="Gene3D" id="3.40.33.10">
    <property type="entry name" value="CAP"/>
    <property type="match status" value="1"/>
</dbReference>
<proteinExistence type="predicted"/>
<dbReference type="SMART" id="SM00198">
    <property type="entry name" value="SCP"/>
    <property type="match status" value="1"/>
</dbReference>
<accession>A0A0N5BQW5</accession>
<dbReference type="SUPFAM" id="SSF55797">
    <property type="entry name" value="PR-1-like"/>
    <property type="match status" value="1"/>
</dbReference>
<dbReference type="Proteomes" id="UP000046392">
    <property type="component" value="Unplaced"/>
</dbReference>
<dbReference type="AlphaFoldDB" id="A0A0N5BQW5"/>
<feature type="domain" description="SCP" evidence="1">
    <location>
        <begin position="57"/>
        <end position="187"/>
    </location>
</feature>
<name>A0A0N5BQW5_STREA</name>
<dbReference type="Pfam" id="PF00188">
    <property type="entry name" value="CAP"/>
    <property type="match status" value="1"/>
</dbReference>